<feature type="compositionally biased region" description="Polar residues" evidence="1">
    <location>
        <begin position="436"/>
        <end position="448"/>
    </location>
</feature>
<dbReference type="PANTHER" id="PTHR33050">
    <property type="entry name" value="REVERSE TRANSCRIPTASE DOMAIN-CONTAINING PROTEIN"/>
    <property type="match status" value="1"/>
</dbReference>
<reference evidence="2 3" key="1">
    <citation type="submission" date="2020-04" db="EMBL/GenBank/DDBJ databases">
        <title>Perkinsus olseni comparative genomics.</title>
        <authorList>
            <person name="Bogema D.R."/>
        </authorList>
    </citation>
    <scope>NUCLEOTIDE SEQUENCE [LARGE SCALE GENOMIC DNA]</scope>
    <source>
        <strain evidence="2">ATCC PRA-31</strain>
    </source>
</reference>
<gene>
    <name evidence="2" type="ORF">FOL46_001303</name>
</gene>
<dbReference type="SUPFAM" id="SSF56672">
    <property type="entry name" value="DNA/RNA polymerases"/>
    <property type="match status" value="1"/>
</dbReference>
<protein>
    <submittedName>
        <fullName evidence="2">Uncharacterized protein</fullName>
    </submittedName>
</protein>
<organism evidence="2 3">
    <name type="scientific">Perkinsus olseni</name>
    <name type="common">Perkinsus atlanticus</name>
    <dbReference type="NCBI Taxonomy" id="32597"/>
    <lineage>
        <taxon>Eukaryota</taxon>
        <taxon>Sar</taxon>
        <taxon>Alveolata</taxon>
        <taxon>Perkinsozoa</taxon>
        <taxon>Perkinsea</taxon>
        <taxon>Perkinsida</taxon>
        <taxon>Perkinsidae</taxon>
        <taxon>Perkinsus</taxon>
    </lineage>
</organism>
<dbReference type="AlphaFoldDB" id="A0A7J6KRL8"/>
<feature type="region of interest" description="Disordered" evidence="1">
    <location>
        <begin position="433"/>
        <end position="452"/>
    </location>
</feature>
<dbReference type="PANTHER" id="PTHR33050:SF7">
    <property type="entry name" value="RIBONUCLEASE H"/>
    <property type="match status" value="1"/>
</dbReference>
<dbReference type="EMBL" id="JABANN010001361">
    <property type="protein sequence ID" value="KAF4650003.1"/>
    <property type="molecule type" value="Genomic_DNA"/>
</dbReference>
<sequence length="662" mass="73191">MRRSGLNDLVTSQGNLTETVALPGLRSVGQLLRCALESYGDSVRIIEVDAKDAFRHLSVAREDVEFLFVAIERNGCEGRDQSNETGQKFDYYYHVRLPFGLVSSPCLWVRAYSLCHRIMRAILSLLCVLYVDDGSWASCDATCLKDFLAVIVLSKWDLHTGKLSIPDEKLELIGGQGDYVLRRLTWATQCFTRYRCHLAPIFAWLKAVKRSNVCDKIRLLLGLLRSEQIGRLRGLQLLQTLALRGSEVRFVQQSSDTALRKLMGDTFVSGDISRLELFAIVLGLLIVGEIQGESEGECTILSDNTAAIHVVNKGSSSVPRMAELWARLVACRRVGRQVRAFHVAGRVARALGRRVPVTKFIERLLGASVGELPVYFTGLSMDPHIAGKVAQMLESRCPQVYGGASSRLELAEASEASRVQSVAVRPAVRSGGAVRSSFTHSRQRTGSGSEPYALRPSVRIVGSKSRGIPAVSTDTMSMVLAAARAPSTNRKYTCIERRYMDLMVRMNIPPWPLSGYSLVAYVSALVREGRVKAETVVDYVGKLQCSSRRFAEDISGPAKEMVRLAVLGANRILGWQEPLRARTLTKSEIRVVALSRPQSGRQAAPVVFLVGVCGLLRLRELVELDRNSVTWVEHEGMVGSLFASSYEELDLDLRDLIQRASS</sequence>
<dbReference type="InterPro" id="IPR052055">
    <property type="entry name" value="Hepadnavirus_pol/RT"/>
</dbReference>
<feature type="non-terminal residue" evidence="2">
    <location>
        <position position="662"/>
    </location>
</feature>
<evidence type="ECO:0000256" key="1">
    <source>
        <dbReference type="SAM" id="MobiDB-lite"/>
    </source>
</evidence>
<evidence type="ECO:0000313" key="2">
    <source>
        <dbReference type="EMBL" id="KAF4650003.1"/>
    </source>
</evidence>
<proteinExistence type="predicted"/>
<dbReference type="InterPro" id="IPR043502">
    <property type="entry name" value="DNA/RNA_pol_sf"/>
</dbReference>
<dbReference type="Proteomes" id="UP000572268">
    <property type="component" value="Unassembled WGS sequence"/>
</dbReference>
<accession>A0A7J6KRL8</accession>
<comment type="caution">
    <text evidence="2">The sequence shown here is derived from an EMBL/GenBank/DDBJ whole genome shotgun (WGS) entry which is preliminary data.</text>
</comment>
<evidence type="ECO:0000313" key="3">
    <source>
        <dbReference type="Proteomes" id="UP000572268"/>
    </source>
</evidence>
<name>A0A7J6KRL8_PEROL</name>